<name>R4Z3G2_9ACTN</name>
<organism evidence="3 4">
    <name type="scientific">Candidatus Neomicrothrix parvicella RN1</name>
    <dbReference type="NCBI Taxonomy" id="1229780"/>
    <lineage>
        <taxon>Bacteria</taxon>
        <taxon>Bacillati</taxon>
        <taxon>Actinomycetota</taxon>
        <taxon>Acidimicrobiia</taxon>
        <taxon>Acidimicrobiales</taxon>
        <taxon>Microthrixaceae</taxon>
        <taxon>Candidatus Neomicrothrix</taxon>
    </lineage>
</organism>
<dbReference type="STRING" id="1229780.BN381_80004"/>
<protein>
    <recommendedName>
        <fullName evidence="2">ATP-grasp domain-containing protein</fullName>
    </recommendedName>
</protein>
<dbReference type="EMBL" id="CANL01000078">
    <property type="protein sequence ID" value="CCM65474.1"/>
    <property type="molecule type" value="Genomic_DNA"/>
</dbReference>
<dbReference type="Proteomes" id="UP000018291">
    <property type="component" value="Unassembled WGS sequence"/>
</dbReference>
<dbReference type="AlphaFoldDB" id="R4Z3G2"/>
<evidence type="ECO:0000256" key="1">
    <source>
        <dbReference type="PROSITE-ProRule" id="PRU00409"/>
    </source>
</evidence>
<dbReference type="eggNOG" id="COG0026">
    <property type="taxonomic scope" value="Bacteria"/>
</dbReference>
<dbReference type="InterPro" id="IPR011761">
    <property type="entry name" value="ATP-grasp"/>
</dbReference>
<dbReference type="HOGENOM" id="CLU_617760_0_0_11"/>
<evidence type="ECO:0000313" key="4">
    <source>
        <dbReference type="Proteomes" id="UP000018291"/>
    </source>
</evidence>
<dbReference type="Gene3D" id="3.30.470.20">
    <property type="entry name" value="ATP-grasp fold, B domain"/>
    <property type="match status" value="1"/>
</dbReference>
<proteinExistence type="predicted"/>
<evidence type="ECO:0000313" key="3">
    <source>
        <dbReference type="EMBL" id="CCM65474.1"/>
    </source>
</evidence>
<comment type="caution">
    <text evidence="3">The sequence shown here is derived from an EMBL/GenBank/DDBJ whole genome shotgun (WGS) entry which is preliminary data.</text>
</comment>
<dbReference type="GO" id="GO:0005524">
    <property type="term" value="F:ATP binding"/>
    <property type="evidence" value="ECO:0007669"/>
    <property type="project" value="UniProtKB-UniRule"/>
</dbReference>
<dbReference type="SUPFAM" id="SSF56059">
    <property type="entry name" value="Glutathione synthetase ATP-binding domain-like"/>
    <property type="match status" value="1"/>
</dbReference>
<gene>
    <name evidence="3" type="ORF">BN381_80004</name>
</gene>
<dbReference type="Pfam" id="PF02655">
    <property type="entry name" value="ATP-grasp_3"/>
    <property type="match status" value="1"/>
</dbReference>
<keyword evidence="1" id="KW-0547">Nucleotide-binding</keyword>
<evidence type="ECO:0000259" key="2">
    <source>
        <dbReference type="PROSITE" id="PS50975"/>
    </source>
</evidence>
<feature type="domain" description="ATP-grasp" evidence="2">
    <location>
        <begin position="142"/>
        <end position="339"/>
    </location>
</feature>
<keyword evidence="4" id="KW-1185">Reference proteome</keyword>
<reference evidence="3 4" key="1">
    <citation type="journal article" date="2013" name="ISME J.">
        <title>Metabolic model for the filamentous 'Candidatus Microthrix parvicella' based on genomic and metagenomic analyses.</title>
        <authorList>
            <person name="Jon McIlroy S."/>
            <person name="Kristiansen R."/>
            <person name="Albertsen M."/>
            <person name="Michael Karst S."/>
            <person name="Rossetti S."/>
            <person name="Lund Nielsen J."/>
            <person name="Tandoi V."/>
            <person name="James Seviour R."/>
            <person name="Nielsen P.H."/>
        </authorList>
    </citation>
    <scope>NUCLEOTIDE SEQUENCE [LARGE SCALE GENOMIC DNA]</scope>
    <source>
        <strain evidence="3 4">RN1</strain>
    </source>
</reference>
<sequence>MTPRERRSVEVSNVLGNRRLYWFGIRGSDANTLLGLPQFAGSFSVTAPIQSPGLEVDIALESLTGQRVDLDTYDIDLDEIELASISEIRRRMLATFAYPSAIATYRPSDFLSSVALASLEHCLYLGMFKDRQAAFEYKPWVELGIGEEGIPTIPWTYVPIEARASLGARIAEWPLVLRPNRTSGGVGIEMVANTAELLDKWFDDQSHVIGVSEFLTDAMPINVGGCVFPTGSVSLHPGSVQLIGIPEATNRRFGFCGNDFAAFATIDRETVKEIDRQTRVVGAWLHRHGYLGAFGVDFLLQDGIPIFTEVNARFQGSTALGATLAASVSHSDILMDHLAANLRLDRGTNLTLEDWLRELDPVAHLVVHNKEAVPVNSIRPTHRRATRVELVPPDTVRVDPGGVLGRLVFNEQITSSGYELEVPLGAQLCLIEPGAEQLQHDSP</sequence>
<keyword evidence="1" id="KW-0067">ATP-binding</keyword>
<dbReference type="InterPro" id="IPR003806">
    <property type="entry name" value="ATP-grasp_PylC-type"/>
</dbReference>
<accession>R4Z3G2</accession>
<dbReference type="PROSITE" id="PS50975">
    <property type="entry name" value="ATP_GRASP"/>
    <property type="match status" value="1"/>
</dbReference>
<dbReference type="GO" id="GO:0046872">
    <property type="term" value="F:metal ion binding"/>
    <property type="evidence" value="ECO:0007669"/>
    <property type="project" value="InterPro"/>
</dbReference>